<name>A0A382M8Y2_9ZZZZ</name>
<proteinExistence type="predicted"/>
<evidence type="ECO:0000313" key="1">
    <source>
        <dbReference type="EMBL" id="SVC45058.1"/>
    </source>
</evidence>
<organism evidence="1">
    <name type="scientific">marine metagenome</name>
    <dbReference type="NCBI Taxonomy" id="408172"/>
    <lineage>
        <taxon>unclassified sequences</taxon>
        <taxon>metagenomes</taxon>
        <taxon>ecological metagenomes</taxon>
    </lineage>
</organism>
<gene>
    <name evidence="1" type="ORF">METZ01_LOCUS297912</name>
</gene>
<feature type="non-terminal residue" evidence="1">
    <location>
        <position position="56"/>
    </location>
</feature>
<protein>
    <submittedName>
        <fullName evidence="1">Uncharacterized protein</fullName>
    </submittedName>
</protein>
<sequence length="56" mass="6467">MKFFPPLVCLIIIFSCSKSESYPWLDTLDSETKYEESGKRLMSLDFGLNPLEGFNK</sequence>
<dbReference type="AlphaFoldDB" id="A0A382M8Y2"/>
<dbReference type="EMBL" id="UINC01091916">
    <property type="protein sequence ID" value="SVC45058.1"/>
    <property type="molecule type" value="Genomic_DNA"/>
</dbReference>
<dbReference type="PROSITE" id="PS51257">
    <property type="entry name" value="PROKAR_LIPOPROTEIN"/>
    <property type="match status" value="1"/>
</dbReference>
<reference evidence="1" key="1">
    <citation type="submission" date="2018-05" db="EMBL/GenBank/DDBJ databases">
        <authorList>
            <person name="Lanie J.A."/>
            <person name="Ng W.-L."/>
            <person name="Kazmierczak K.M."/>
            <person name="Andrzejewski T.M."/>
            <person name="Davidsen T.M."/>
            <person name="Wayne K.J."/>
            <person name="Tettelin H."/>
            <person name="Glass J.I."/>
            <person name="Rusch D."/>
            <person name="Podicherti R."/>
            <person name="Tsui H.-C.T."/>
            <person name="Winkler M.E."/>
        </authorList>
    </citation>
    <scope>NUCLEOTIDE SEQUENCE</scope>
</reference>
<accession>A0A382M8Y2</accession>